<feature type="region of interest" description="Disordered" evidence="1">
    <location>
        <begin position="187"/>
        <end position="206"/>
    </location>
</feature>
<sequence>MPQKFSPRTWLAVVCIVTLSQIIWWNRQTHILDLRYQTDVVQQRQQSFRPTKQKIITMPSLAIVVAGSAQRLLFNSTVHHVIRPMNNDYVVDYFAAITLQSGPAFRQASGYMGHLGYDPLLQPYLKNNNNNNNNSQTTNDVSHIQSTLQQVMSQAIASVSSTAKLRTLRVLAQPMEDDPILDPLREKIKTNDNNNNNNNNNDDNMYRQFPMMDRRPQALERTHAGNKNMIRLFLLLESLWQDVETAERIRGSRYDYILFVRDDTLWLADFHLDRLLVHPNPAVTHQQQQPPDAYILSCDARTPNMLPPEINDHGMLIRRDRAEVVGKYVTTLVQTNLQKCHRSVTQWLGKERGCNSEMILKHILQEHNIQVQLVPQSLLPFERAVVVEYKSGRKEYCFHKFCQSTEQPLTVPAGMKKCNDITSFE</sequence>
<evidence type="ECO:0000313" key="3">
    <source>
        <dbReference type="Proteomes" id="UP000693970"/>
    </source>
</evidence>
<dbReference type="EMBL" id="JAGRRH010000018">
    <property type="protein sequence ID" value="KAG7351113.1"/>
    <property type="molecule type" value="Genomic_DNA"/>
</dbReference>
<gene>
    <name evidence="2" type="ORF">IV203_010473</name>
</gene>
<keyword evidence="3" id="KW-1185">Reference proteome</keyword>
<evidence type="ECO:0000256" key="1">
    <source>
        <dbReference type="SAM" id="MobiDB-lite"/>
    </source>
</evidence>
<dbReference type="Proteomes" id="UP000693970">
    <property type="component" value="Unassembled WGS sequence"/>
</dbReference>
<dbReference type="AlphaFoldDB" id="A0A9K3KW85"/>
<accession>A0A9K3KW85</accession>
<reference evidence="2" key="2">
    <citation type="submission" date="2021-04" db="EMBL/GenBank/DDBJ databases">
        <authorList>
            <person name="Podell S."/>
        </authorList>
    </citation>
    <scope>NUCLEOTIDE SEQUENCE</scope>
    <source>
        <strain evidence="2">Hildebrandi</strain>
    </source>
</reference>
<protein>
    <submittedName>
        <fullName evidence="2">Uncharacterized protein</fullName>
    </submittedName>
</protein>
<organism evidence="2 3">
    <name type="scientific">Nitzschia inconspicua</name>
    <dbReference type="NCBI Taxonomy" id="303405"/>
    <lineage>
        <taxon>Eukaryota</taxon>
        <taxon>Sar</taxon>
        <taxon>Stramenopiles</taxon>
        <taxon>Ochrophyta</taxon>
        <taxon>Bacillariophyta</taxon>
        <taxon>Bacillariophyceae</taxon>
        <taxon>Bacillariophycidae</taxon>
        <taxon>Bacillariales</taxon>
        <taxon>Bacillariaceae</taxon>
        <taxon>Nitzschia</taxon>
    </lineage>
</organism>
<name>A0A9K3KW85_9STRA</name>
<feature type="compositionally biased region" description="Low complexity" evidence="1">
    <location>
        <begin position="191"/>
        <end position="203"/>
    </location>
</feature>
<proteinExistence type="predicted"/>
<comment type="caution">
    <text evidence="2">The sequence shown here is derived from an EMBL/GenBank/DDBJ whole genome shotgun (WGS) entry which is preliminary data.</text>
</comment>
<evidence type="ECO:0000313" key="2">
    <source>
        <dbReference type="EMBL" id="KAG7351113.1"/>
    </source>
</evidence>
<reference evidence="2" key="1">
    <citation type="journal article" date="2021" name="Sci. Rep.">
        <title>Diploid genomic architecture of Nitzschia inconspicua, an elite biomass production diatom.</title>
        <authorList>
            <person name="Oliver A."/>
            <person name="Podell S."/>
            <person name="Pinowska A."/>
            <person name="Traller J.C."/>
            <person name="Smith S.R."/>
            <person name="McClure R."/>
            <person name="Beliaev A."/>
            <person name="Bohutskyi P."/>
            <person name="Hill E.A."/>
            <person name="Rabines A."/>
            <person name="Zheng H."/>
            <person name="Allen L.Z."/>
            <person name="Kuo A."/>
            <person name="Grigoriev I.V."/>
            <person name="Allen A.E."/>
            <person name="Hazlebeck D."/>
            <person name="Allen E.E."/>
        </authorList>
    </citation>
    <scope>NUCLEOTIDE SEQUENCE</scope>
    <source>
        <strain evidence="2">Hildebrandi</strain>
    </source>
</reference>
<dbReference type="OrthoDB" id="51999at2759"/>